<dbReference type="OrthoDB" id="1753275at2"/>
<dbReference type="Proteomes" id="UP000031184">
    <property type="component" value="Unassembled WGS sequence"/>
</dbReference>
<organism evidence="1 2">
    <name type="scientific">Fusobacterium necrophorum subsp. funduliforme B35</name>
    <dbReference type="NCBI Taxonomy" id="1226633"/>
    <lineage>
        <taxon>Bacteria</taxon>
        <taxon>Fusobacteriati</taxon>
        <taxon>Fusobacteriota</taxon>
        <taxon>Fusobacteriia</taxon>
        <taxon>Fusobacteriales</taxon>
        <taxon>Fusobacteriaceae</taxon>
        <taxon>Fusobacterium</taxon>
    </lineage>
</organism>
<evidence type="ECO:0000313" key="1">
    <source>
        <dbReference type="EMBL" id="KID50290.1"/>
    </source>
</evidence>
<dbReference type="AlphaFoldDB" id="A0A017H2D0"/>
<evidence type="ECO:0000313" key="2">
    <source>
        <dbReference type="Proteomes" id="UP000031184"/>
    </source>
</evidence>
<gene>
    <name evidence="1" type="ORF">C095_00455</name>
</gene>
<dbReference type="RefSeq" id="WP_005955717.1">
    <property type="nucleotide sequence ID" value="NZ_AOJP01000018.1"/>
</dbReference>
<name>A0A017H2D0_9FUSO</name>
<protein>
    <submittedName>
        <fullName evidence="1">Uncharacterized protein</fullName>
    </submittedName>
</protein>
<dbReference type="PATRIC" id="fig|1226633.4.peg.82"/>
<comment type="caution">
    <text evidence="1">The sequence shown here is derived from an EMBL/GenBank/DDBJ whole genome shotgun (WGS) entry which is preliminary data.</text>
</comment>
<dbReference type="EMBL" id="AUZI01000006">
    <property type="protein sequence ID" value="KID50290.1"/>
    <property type="molecule type" value="Genomic_DNA"/>
</dbReference>
<reference evidence="1 2" key="1">
    <citation type="submission" date="2013-08" db="EMBL/GenBank/DDBJ databases">
        <title>An opportunistic ruminal bacterium that causes liver abscesses in cattle.</title>
        <authorList>
            <person name="Benahmed F.H."/>
            <person name="Rasmussen M."/>
            <person name="Harbottle H."/>
            <person name="Soppet D."/>
            <person name="Nagaraja T.G."/>
            <person name="Davidson M."/>
        </authorList>
    </citation>
    <scope>NUCLEOTIDE SEQUENCE [LARGE SCALE GENOMIC DNA]</scope>
    <source>
        <strain evidence="1 2">B35</strain>
    </source>
</reference>
<dbReference type="GeneID" id="75076449"/>
<proteinExistence type="predicted"/>
<sequence>MFGFGNGVGNFKREHCVGIVIGIGVAAVGYYLYKKNQDKVDNFLRKQGINVKTSTSTNYEAMDLETLTEMKEHIEDVIAEKELSAGTVAECDITCANN</sequence>
<accession>A0A017H2D0</accession>